<dbReference type="Proteomes" id="UP000009047">
    <property type="component" value="Chromosome"/>
</dbReference>
<dbReference type="SUPFAM" id="SSF51338">
    <property type="entry name" value="Composite domain of metallo-dependent hydrolases"/>
    <property type="match status" value="2"/>
</dbReference>
<dbReference type="EMBL" id="CP002085">
    <property type="protein sequence ID" value="ADK83751.1"/>
    <property type="molecule type" value="Genomic_DNA"/>
</dbReference>
<evidence type="ECO:0000256" key="3">
    <source>
        <dbReference type="ARBA" id="ARBA00022833"/>
    </source>
</evidence>
<keyword evidence="2" id="KW-0378">Hydrolase</keyword>
<accession>E1QDW5</accession>
<dbReference type="GO" id="GO:0019239">
    <property type="term" value="F:deaminase activity"/>
    <property type="evidence" value="ECO:0007669"/>
    <property type="project" value="UniProtKB-ARBA"/>
</dbReference>
<dbReference type="HOGENOM" id="CLU_012358_2_1_7"/>
<dbReference type="AlphaFoldDB" id="E1QDW5"/>
<dbReference type="FunFam" id="3.20.20.140:FF:000014">
    <property type="entry name" value="5-methylthioadenosine/S-adenosylhomocysteine deaminase"/>
    <property type="match status" value="1"/>
</dbReference>
<dbReference type="Gene3D" id="2.30.40.10">
    <property type="entry name" value="Urease, subunit C, domain 1"/>
    <property type="match status" value="1"/>
</dbReference>
<gene>
    <name evidence="5" type="ordered locus">Deba_0376</name>
</gene>
<dbReference type="PANTHER" id="PTHR43794:SF11">
    <property type="entry name" value="AMIDOHYDROLASE-RELATED DOMAIN-CONTAINING PROTEIN"/>
    <property type="match status" value="1"/>
</dbReference>
<keyword evidence="6" id="KW-1185">Reference proteome</keyword>
<dbReference type="eggNOG" id="COG0402">
    <property type="taxonomic scope" value="Bacteria"/>
</dbReference>
<dbReference type="CDD" id="cd01298">
    <property type="entry name" value="ATZ_TRZ_like"/>
    <property type="match status" value="1"/>
</dbReference>
<keyword evidence="3" id="KW-0862">Zinc</keyword>
<dbReference type="SUPFAM" id="SSF51556">
    <property type="entry name" value="Metallo-dependent hydrolases"/>
    <property type="match status" value="1"/>
</dbReference>
<keyword evidence="1" id="KW-0479">Metal-binding</keyword>
<feature type="domain" description="Amidohydrolase-related" evidence="4">
    <location>
        <begin position="57"/>
        <end position="407"/>
    </location>
</feature>
<dbReference type="InterPro" id="IPR050287">
    <property type="entry name" value="MTA/SAH_deaminase"/>
</dbReference>
<sequence length="435" mass="45762">MSQITVIAGGPLIADVKTVFAKGLLAFDDQGVIYAGEAAGYDPPAHARRLDVQGGLIMPGLINAHCHGAMTLFRGLADDLLLEDWLHKHIFKAEARFVGPAMVGLCTRLAAAEMLLGGTTTVCDAYFCMDQAAEAYQAAGMRAVVAQGILDFPTADCPDPARNLDLARQFIQRWQGVSPLITPALFAHSVYTCSPQTLTGVADLARELGVIWMTHLSETVAEVALTRRMHNNTPPRHLEALGLLDGLNVAVHCSALAPGEAELLAQRGVAVASCVESNMKLSSGLAHIPTLRAAGLTVALGTDGAASNNDLSMFGEMRLDALTSKIYSADPSCLPASQALDCATRQGARALGLGAVCGRLAPGLAADVVILRGDEPRLQPMYNPLSLVVYAAGAADVRHVFVAGRQVVENGRLLTMDLAQIMAGVRQLAVDVGRA</sequence>
<dbReference type="RefSeq" id="WP_013257207.1">
    <property type="nucleotide sequence ID" value="NC_014365.1"/>
</dbReference>
<reference evidence="5 6" key="1">
    <citation type="journal article" date="2010" name="Stand. Genomic Sci.">
        <title>Complete genome sequence of Desulfarculus baarsii type strain (2st14).</title>
        <authorList>
            <person name="Sun H."/>
            <person name="Spring S."/>
            <person name="Lapidus A."/>
            <person name="Davenport K."/>
            <person name="Del Rio T.G."/>
            <person name="Tice H."/>
            <person name="Nolan M."/>
            <person name="Copeland A."/>
            <person name="Cheng J.F."/>
            <person name="Lucas S."/>
            <person name="Tapia R."/>
            <person name="Goodwin L."/>
            <person name="Pitluck S."/>
            <person name="Ivanova N."/>
            <person name="Pagani I."/>
            <person name="Mavromatis K."/>
            <person name="Ovchinnikova G."/>
            <person name="Pati A."/>
            <person name="Chen A."/>
            <person name="Palaniappan K."/>
            <person name="Hauser L."/>
            <person name="Chang Y.J."/>
            <person name="Jeffries C.D."/>
            <person name="Detter J.C."/>
            <person name="Han C."/>
            <person name="Rohde M."/>
            <person name="Brambilla E."/>
            <person name="Goker M."/>
            <person name="Woyke T."/>
            <person name="Bristow J."/>
            <person name="Eisen J.A."/>
            <person name="Markowitz V."/>
            <person name="Hugenholtz P."/>
            <person name="Kyrpides N.C."/>
            <person name="Klenk H.P."/>
            <person name="Land M."/>
        </authorList>
    </citation>
    <scope>NUCLEOTIDE SEQUENCE [LARGE SCALE GENOMIC DNA]</scope>
    <source>
        <strain evidence="6">ATCC 33931 / DSM 2075 / LMG 7858 / VKM B-1802 / 2st14</strain>
    </source>
</reference>
<evidence type="ECO:0000313" key="6">
    <source>
        <dbReference type="Proteomes" id="UP000009047"/>
    </source>
</evidence>
<proteinExistence type="predicted"/>
<dbReference type="KEGG" id="dbr:Deba_0376"/>
<evidence type="ECO:0000259" key="4">
    <source>
        <dbReference type="Pfam" id="PF01979"/>
    </source>
</evidence>
<dbReference type="InterPro" id="IPR032466">
    <property type="entry name" value="Metal_Hydrolase"/>
</dbReference>
<dbReference type="InterPro" id="IPR006680">
    <property type="entry name" value="Amidohydro-rel"/>
</dbReference>
<name>E1QDW5_DESB2</name>
<dbReference type="Gene3D" id="3.20.20.140">
    <property type="entry name" value="Metal-dependent hydrolases"/>
    <property type="match status" value="1"/>
</dbReference>
<dbReference type="InterPro" id="IPR011059">
    <property type="entry name" value="Metal-dep_hydrolase_composite"/>
</dbReference>
<evidence type="ECO:0000256" key="1">
    <source>
        <dbReference type="ARBA" id="ARBA00022723"/>
    </source>
</evidence>
<dbReference type="STRING" id="644282.Deba_0376"/>
<evidence type="ECO:0000313" key="5">
    <source>
        <dbReference type="EMBL" id="ADK83751.1"/>
    </source>
</evidence>
<protein>
    <submittedName>
        <fullName evidence="5">Amidohydrolase</fullName>
    </submittedName>
</protein>
<dbReference type="GO" id="GO:0016814">
    <property type="term" value="F:hydrolase activity, acting on carbon-nitrogen (but not peptide) bonds, in cyclic amidines"/>
    <property type="evidence" value="ECO:0007669"/>
    <property type="project" value="UniProtKB-ARBA"/>
</dbReference>
<dbReference type="GO" id="GO:0046872">
    <property type="term" value="F:metal ion binding"/>
    <property type="evidence" value="ECO:0007669"/>
    <property type="project" value="UniProtKB-KW"/>
</dbReference>
<organism evidence="5 6">
    <name type="scientific">Desulfarculus baarsii (strain ATCC 33931 / DSM 2075 / LMG 7858 / VKM B-1802 / 2st14)</name>
    <dbReference type="NCBI Taxonomy" id="644282"/>
    <lineage>
        <taxon>Bacteria</taxon>
        <taxon>Pseudomonadati</taxon>
        <taxon>Thermodesulfobacteriota</taxon>
        <taxon>Desulfarculia</taxon>
        <taxon>Desulfarculales</taxon>
        <taxon>Desulfarculaceae</taxon>
        <taxon>Desulfarculus</taxon>
    </lineage>
</organism>
<dbReference type="PANTHER" id="PTHR43794">
    <property type="entry name" value="AMINOHYDROLASE SSNA-RELATED"/>
    <property type="match status" value="1"/>
</dbReference>
<evidence type="ECO:0000256" key="2">
    <source>
        <dbReference type="ARBA" id="ARBA00022801"/>
    </source>
</evidence>
<dbReference type="Pfam" id="PF01979">
    <property type="entry name" value="Amidohydro_1"/>
    <property type="match status" value="1"/>
</dbReference>